<feature type="signal peptide" evidence="2">
    <location>
        <begin position="1"/>
        <end position="20"/>
    </location>
</feature>
<proteinExistence type="predicted"/>
<dbReference type="Pfam" id="PF04385">
    <property type="entry name" value="FAINT"/>
    <property type="match status" value="2"/>
</dbReference>
<dbReference type="GeneID" id="15807375"/>
<evidence type="ECO:0000313" key="4">
    <source>
        <dbReference type="Proteomes" id="UP000031512"/>
    </source>
</evidence>
<protein>
    <submittedName>
        <fullName evidence="3">Signal peptide containing protein</fullName>
    </submittedName>
</protein>
<feature type="chain" id="PRO_5003952577" evidence="2">
    <location>
        <begin position="21"/>
        <end position="385"/>
    </location>
</feature>
<name>L1LER0_THEEQ</name>
<organism evidence="3 4">
    <name type="scientific">Theileria equi strain WA</name>
    <dbReference type="NCBI Taxonomy" id="1537102"/>
    <lineage>
        <taxon>Eukaryota</taxon>
        <taxon>Sar</taxon>
        <taxon>Alveolata</taxon>
        <taxon>Apicomplexa</taxon>
        <taxon>Aconoidasida</taxon>
        <taxon>Piroplasmida</taxon>
        <taxon>Theileriidae</taxon>
        <taxon>Theileria</taxon>
    </lineage>
</organism>
<reference evidence="3 4" key="1">
    <citation type="journal article" date="2012" name="BMC Genomics">
        <title>Comparative genomic analysis and phylogenetic position of Theileria equi.</title>
        <authorList>
            <person name="Kappmeyer L.S."/>
            <person name="Thiagarajan M."/>
            <person name="Herndon D.R."/>
            <person name="Ramsay J.D."/>
            <person name="Caler E."/>
            <person name="Djikeng A."/>
            <person name="Gillespie J.J."/>
            <person name="Lau A.O."/>
            <person name="Roalson E.H."/>
            <person name="Silva J.C."/>
            <person name="Silva M.G."/>
            <person name="Suarez C.E."/>
            <person name="Ueti M.W."/>
            <person name="Nene V.M."/>
            <person name="Mealey R.H."/>
            <person name="Knowles D.P."/>
            <person name="Brayton K.A."/>
        </authorList>
    </citation>
    <scope>NUCLEOTIDE SEQUENCE [LARGE SCALE GENOMIC DNA]</scope>
    <source>
        <strain evidence="3 4">WA</strain>
    </source>
</reference>
<dbReference type="RefSeq" id="XP_004833379.1">
    <property type="nucleotide sequence ID" value="XM_004833322.1"/>
</dbReference>
<feature type="region of interest" description="Disordered" evidence="1">
    <location>
        <begin position="347"/>
        <end position="385"/>
    </location>
</feature>
<accession>L1LER0</accession>
<feature type="compositionally biased region" description="Polar residues" evidence="1">
    <location>
        <begin position="364"/>
        <end position="385"/>
    </location>
</feature>
<dbReference type="EMBL" id="ACOU01000002">
    <property type="protein sequence ID" value="EKX73927.1"/>
    <property type="molecule type" value="Genomic_DNA"/>
</dbReference>
<dbReference type="VEuPathDB" id="PiroplasmaDB:BEWA_039650"/>
<feature type="region of interest" description="Disordered" evidence="1">
    <location>
        <begin position="64"/>
        <end position="133"/>
    </location>
</feature>
<feature type="compositionally biased region" description="Basic and acidic residues" evidence="1">
    <location>
        <begin position="81"/>
        <end position="104"/>
    </location>
</feature>
<dbReference type="OrthoDB" id="363079at2759"/>
<evidence type="ECO:0000256" key="2">
    <source>
        <dbReference type="SAM" id="SignalP"/>
    </source>
</evidence>
<keyword evidence="2" id="KW-0732">Signal</keyword>
<keyword evidence="4" id="KW-1185">Reference proteome</keyword>
<gene>
    <name evidence="3" type="ORF">BEWA_039650</name>
</gene>
<dbReference type="AlphaFoldDB" id="L1LER0"/>
<comment type="caution">
    <text evidence="3">The sequence shown here is derived from an EMBL/GenBank/DDBJ whole genome shotgun (WGS) entry which is preliminary data.</text>
</comment>
<dbReference type="Proteomes" id="UP000031512">
    <property type="component" value="Unassembled WGS sequence"/>
</dbReference>
<feature type="compositionally biased region" description="Polar residues" evidence="1">
    <location>
        <begin position="107"/>
        <end position="116"/>
    </location>
</feature>
<dbReference type="InterPro" id="IPR007480">
    <property type="entry name" value="DUF529"/>
</dbReference>
<dbReference type="KEGG" id="beq:BEWA_039650"/>
<evidence type="ECO:0000256" key="1">
    <source>
        <dbReference type="SAM" id="MobiDB-lite"/>
    </source>
</evidence>
<evidence type="ECO:0000313" key="3">
    <source>
        <dbReference type="EMBL" id="EKX73927.1"/>
    </source>
</evidence>
<sequence length="385" mass="43240">MRVYAVFDLLVLFAIYSCHCFDCFGLFSCFSSCCGSSKEDKGNVTVEVYAPANNQAIQDLTTAVPAPRKSPSEPPTPADNPEQKEEERHEEEVPEEKPKEDTKPESSVPQLTTTPVTLDLAKPDSNSILVRDESNKEITKKRFTSKTDYHISSVVDGDKELWEGGHVKASSSVLSSKDDIHLLFLETDNNGNIFPEFFEKSGEEWTEIDIDEFLKKQNEMRAPAQKVGQQKASTIVETLRDPLTIDIAKIDEETVLTSPDVLSGIKRDVYVPKGSYYFNKIVDDTKTVWEAGNGEKCWLIYDCSRENFNRLLHINVKQPSGISKEVHFEKNNDRWSHITREEFSTKYNGMRDTSKDSKIAAIKASSQNKQTGNLSGTQGNSTEDG</sequence>